<proteinExistence type="predicted"/>
<evidence type="ECO:0000313" key="1">
    <source>
        <dbReference type="EMBL" id="MDQ8748319.1"/>
    </source>
</evidence>
<dbReference type="AlphaFoldDB" id="A0ABD5B4K6"/>
<dbReference type="PROSITE" id="PS51257">
    <property type="entry name" value="PROKAR_LIPOPROTEIN"/>
    <property type="match status" value="1"/>
</dbReference>
<name>A0ABD5B4K6_ELIMR</name>
<dbReference type="EMBL" id="JAUCQJ010000002">
    <property type="protein sequence ID" value="MDQ8748319.1"/>
    <property type="molecule type" value="Genomic_DNA"/>
</dbReference>
<reference evidence="1 2" key="1">
    <citation type="submission" date="2023-06" db="EMBL/GenBank/DDBJ databases">
        <title>Nosocomial Elizabethkingia miricola genome.</title>
        <authorList>
            <person name="Morgado S."/>
            <person name="Fonseca E."/>
            <person name="Freitas F."/>
            <person name="Vicente A.C."/>
        </authorList>
    </citation>
    <scope>NUCLEOTIDE SEQUENCE [LARGE SCALE GENOMIC DNA]</scope>
    <source>
        <strain evidence="1 2">EM15</strain>
    </source>
</reference>
<gene>
    <name evidence="1" type="ORF">QT385_06700</name>
</gene>
<dbReference type="Proteomes" id="UP001239265">
    <property type="component" value="Unassembled WGS sequence"/>
</dbReference>
<dbReference type="RefSeq" id="WP_078795326.1">
    <property type="nucleotide sequence ID" value="NZ_JAUCQJ010000002.1"/>
</dbReference>
<protein>
    <recommendedName>
        <fullName evidence="3">Fibrobacter succinogenes major paralogous domain-containing protein</fullName>
    </recommendedName>
</protein>
<comment type="caution">
    <text evidence="1">The sequence shown here is derived from an EMBL/GenBank/DDBJ whole genome shotgun (WGS) entry which is preliminary data.</text>
</comment>
<evidence type="ECO:0008006" key="3">
    <source>
        <dbReference type="Google" id="ProtNLM"/>
    </source>
</evidence>
<organism evidence="1 2">
    <name type="scientific">Elizabethkingia miricola</name>
    <name type="common">Chryseobacterium miricola</name>
    <dbReference type="NCBI Taxonomy" id="172045"/>
    <lineage>
        <taxon>Bacteria</taxon>
        <taxon>Pseudomonadati</taxon>
        <taxon>Bacteroidota</taxon>
        <taxon>Flavobacteriia</taxon>
        <taxon>Flavobacteriales</taxon>
        <taxon>Weeksellaceae</taxon>
        <taxon>Elizabethkingia</taxon>
    </lineage>
</organism>
<evidence type="ECO:0000313" key="2">
    <source>
        <dbReference type="Proteomes" id="UP001239265"/>
    </source>
</evidence>
<sequence length="530" mass="55968">MNTSYKIAGFTGFSLVLLSLGSCRSTDNENTLNSGNASVNINLLGTQFSNTETSPAQASVIKKVNSLSTADIQSHSILVNPSTIITAELTPESAGSIKNQASAGSNMMAAEGDPLGYGITFRVLVYKQSDGSYADSKDYIVGQPAGSLSLDQGTTYTIIAYSYGTAMLPAISANEKNNLNTAATSYDDYNRDFMYQKISFTPSSTTNTLNITLNHKVARITTVIEAASSFGKINSISNAVLTTHYSNGNINLSDGIISNRTQITPGTGLDFSGTSFPTATTSARPVFINADTGGLATGSFSADINIGGTAKTINLANQFKITPGNNSTLKINFKKCGAYLGAGNTLWKDFMCHNLGADTNADPFTLSAAIQGAKYQWGAYTGESGRYYSQANDQTNAGTITGWSNAGKADGSWLDSSKTGNDPCPSGYRVPTQGQWQSILSNNSYTAQGTWTDSPTNYGSGAKIGNLLFLPNAGYRSDTGGALARRGISAAYWSSSLASNFAFGVELYPTYAYVTFFYRTIGASIKCIAE</sequence>
<accession>A0ABD5B4K6</accession>